<keyword evidence="4" id="KW-1185">Reference proteome</keyword>
<comment type="caution">
    <text evidence="1">Lacks conserved residue(s) required for the propagation of feature annotation.</text>
</comment>
<evidence type="ECO:0000259" key="2">
    <source>
        <dbReference type="PROSITE" id="PS52035"/>
    </source>
</evidence>
<dbReference type="RefSeq" id="WP_274391954.1">
    <property type="nucleotide sequence ID" value="NZ_CP082213.1"/>
</dbReference>
<organism evidence="3 4">
    <name type="scientific">Xanthomonas cucurbitae</name>
    <dbReference type="NCBI Taxonomy" id="56453"/>
    <lineage>
        <taxon>Bacteria</taxon>
        <taxon>Pseudomonadati</taxon>
        <taxon>Pseudomonadota</taxon>
        <taxon>Gammaproteobacteria</taxon>
        <taxon>Lysobacterales</taxon>
        <taxon>Lysobacteraceae</taxon>
        <taxon>Xanthomonas</taxon>
    </lineage>
</organism>
<evidence type="ECO:0000256" key="1">
    <source>
        <dbReference type="PROSITE-ProRule" id="PRU01379"/>
    </source>
</evidence>
<proteinExistence type="inferred from homology"/>
<dbReference type="InterPro" id="IPR021259">
    <property type="entry name" value="DUF2817"/>
</dbReference>
<dbReference type="Proteomes" id="UP001214201">
    <property type="component" value="Chromosome"/>
</dbReference>
<accession>A0ABY7YHA2</accession>
<dbReference type="SUPFAM" id="SSF53187">
    <property type="entry name" value="Zn-dependent exopeptidases"/>
    <property type="match status" value="1"/>
</dbReference>
<gene>
    <name evidence="3" type="ORF">K6978_09415</name>
</gene>
<dbReference type="Gene3D" id="3.40.630.10">
    <property type="entry name" value="Zn peptidases"/>
    <property type="match status" value="1"/>
</dbReference>
<dbReference type="CDD" id="cd06231">
    <property type="entry name" value="M14_REP34-like"/>
    <property type="match status" value="1"/>
</dbReference>
<reference evidence="3 4" key="1">
    <citation type="submission" date="2021-08" db="EMBL/GenBank/DDBJ databases">
        <title>Genome sequences of Xanthomonas cucurbitae isolates from 5 Midwestern US states.</title>
        <authorList>
            <person name="Hind S.R."/>
        </authorList>
    </citation>
    <scope>NUCLEOTIDE SEQUENCE [LARGE SCALE GENOMIC DNA]</scope>
    <source>
        <strain evidence="3 4">OH_261</strain>
    </source>
</reference>
<dbReference type="InterPro" id="IPR000834">
    <property type="entry name" value="Peptidase_M14"/>
</dbReference>
<protein>
    <submittedName>
        <fullName evidence="3">M14 family metallocarboxypeptidase</fullName>
    </submittedName>
</protein>
<dbReference type="Pfam" id="PF10994">
    <property type="entry name" value="DUF2817"/>
    <property type="match status" value="1"/>
</dbReference>
<dbReference type="PROSITE" id="PS52035">
    <property type="entry name" value="PEPTIDASE_M14"/>
    <property type="match status" value="1"/>
</dbReference>
<feature type="domain" description="Peptidase M14" evidence="2">
    <location>
        <begin position="30"/>
        <end position="308"/>
    </location>
</feature>
<comment type="similarity">
    <text evidence="1">Belongs to the peptidase M14 family.</text>
</comment>
<evidence type="ECO:0000313" key="3">
    <source>
        <dbReference type="EMBL" id="WDM73294.1"/>
    </source>
</evidence>
<name>A0ABY7YHA2_9XANT</name>
<sequence length="308" mass="33241">MTMQQTYPIGTPGQPWEEAERNAWRARQFPRRSYAVEVEQPINALATGYAREHYGSIVSAGDRYRLLALRSATWDAALPCALVTGGVHGYETSGVQGALQFLQQYGAAYAGRINLLVAACVNPWGYERIQRWNAEAVDPNRAFRPHSPAAESAALMQLVAAMPGRMLVHIDLHETTDSDEHEFRPALAARDGVAFVPGSIPDGFYLVGDSEDPQPGFQQAIIAAVAKVTHIAPPDAHGRIIGAPVVDHGVIHYPVRRLGLCAGMTDARYRTTTEVYPDSPGATPAQCNTAQVTAICAALDHALAHPGN</sequence>
<dbReference type="EMBL" id="CP082214">
    <property type="protein sequence ID" value="WDM73294.1"/>
    <property type="molecule type" value="Genomic_DNA"/>
</dbReference>
<evidence type="ECO:0000313" key="4">
    <source>
        <dbReference type="Proteomes" id="UP001214201"/>
    </source>
</evidence>